<keyword evidence="5" id="KW-1185">Reference proteome</keyword>
<accession>A0A8H3EYQ3</accession>
<organism evidence="4 5">
    <name type="scientific">Imshaugia aleurites</name>
    <dbReference type="NCBI Taxonomy" id="172621"/>
    <lineage>
        <taxon>Eukaryota</taxon>
        <taxon>Fungi</taxon>
        <taxon>Dikarya</taxon>
        <taxon>Ascomycota</taxon>
        <taxon>Pezizomycotina</taxon>
        <taxon>Lecanoromycetes</taxon>
        <taxon>OSLEUM clade</taxon>
        <taxon>Lecanoromycetidae</taxon>
        <taxon>Lecanorales</taxon>
        <taxon>Lecanorineae</taxon>
        <taxon>Parmeliaceae</taxon>
        <taxon>Imshaugia</taxon>
    </lineage>
</organism>
<evidence type="ECO:0000259" key="3">
    <source>
        <dbReference type="PROSITE" id="PS51212"/>
    </source>
</evidence>
<comment type="caution">
    <text evidence="4">The sequence shown here is derived from an EMBL/GenBank/DDBJ whole genome shotgun (WGS) entry which is preliminary data.</text>
</comment>
<proteinExistence type="predicted"/>
<dbReference type="InterPro" id="IPR051589">
    <property type="entry name" value="Sialate-O-sulfotransferase"/>
</dbReference>
<keyword evidence="2" id="KW-0732">Signal</keyword>
<feature type="domain" description="WSC" evidence="3">
    <location>
        <begin position="408"/>
        <end position="506"/>
    </location>
</feature>
<name>A0A8H3EYQ3_9LECA</name>
<evidence type="ECO:0000313" key="5">
    <source>
        <dbReference type="Proteomes" id="UP000664534"/>
    </source>
</evidence>
<dbReference type="InterPro" id="IPR002889">
    <property type="entry name" value="WSC_carb-bd"/>
</dbReference>
<sequence length="608" mass="62072">MLLSARNIASTLALLPHVSGFVTNSSKSLGYTYLGCYIDDAPGGRLLPNEAYDNSSNTNDLCQTEAQQLDYVFFGTEYQSQCFLGNSPPPSSYKANEAHCTYSCAGDATEVCGGVGGYLSVYYNASLYTPGTNNSQPANAPVTVTQAGNYKYIGCYSEATSGRALSGLTPSIPVGGNTVESCEASCQGYTYFGVEYSNECYCGNTINSGSVDQASSDILVNGCSMLCSGNSMEYCGGSNRLDVYQISGELPVSTTATSVATTSPTATPGAPTIVPSAGDFSYIGCYTDSVSNRALTGDINPVSGSMLTVESCAAACDGYTFFGVEYSVECYCGNSLMGGSTLAAGGNDPSESMCDMTCDGDTSEYCGGPNRLNTYQFNASLASASPTLSSASSTATPTGPVTVTGGVGFSYLGCYSDSVSSRALTGLSNPGPASQNTVEQCASECAGFTYFGVEYGVECYCGDSLMGGSALVAGDNPEMTGCDMTCSGNALEFCGGSNRLNLYDYVAIVSSAMPSNATMSSTSSVSLASSAPSTISSGSMTTMLSSFISSSATSMNSTASSVVSSSGISSFGMMTLTSMMSSSTPSSTISFPSSSANASSPAYTCLCV</sequence>
<feature type="domain" description="WSC" evidence="3">
    <location>
        <begin position="279"/>
        <end position="378"/>
    </location>
</feature>
<dbReference type="EMBL" id="CAJPDT010000014">
    <property type="protein sequence ID" value="CAF9914997.1"/>
    <property type="molecule type" value="Genomic_DNA"/>
</dbReference>
<keyword evidence="1" id="KW-0677">Repeat</keyword>
<dbReference type="Proteomes" id="UP000664534">
    <property type="component" value="Unassembled WGS sequence"/>
</dbReference>
<feature type="domain" description="WSC" evidence="3">
    <location>
        <begin position="30"/>
        <end position="125"/>
    </location>
</feature>
<reference evidence="4" key="1">
    <citation type="submission" date="2021-03" db="EMBL/GenBank/DDBJ databases">
        <authorList>
            <person name="Tagirdzhanova G."/>
        </authorList>
    </citation>
    <scope>NUCLEOTIDE SEQUENCE</scope>
</reference>
<dbReference type="PANTHER" id="PTHR45964">
    <property type="entry name" value="WSCD FAMILY MEMBER CG9164"/>
    <property type="match status" value="1"/>
</dbReference>
<evidence type="ECO:0000313" key="4">
    <source>
        <dbReference type="EMBL" id="CAF9914997.1"/>
    </source>
</evidence>
<feature type="domain" description="WSC" evidence="3">
    <location>
        <begin position="149"/>
        <end position="247"/>
    </location>
</feature>
<dbReference type="AlphaFoldDB" id="A0A8H3EYQ3"/>
<gene>
    <name evidence="4" type="ORF">IMSHALPRED_002304</name>
</gene>
<dbReference type="SMART" id="SM00321">
    <property type="entry name" value="WSC"/>
    <property type="match status" value="4"/>
</dbReference>
<evidence type="ECO:0000256" key="2">
    <source>
        <dbReference type="SAM" id="SignalP"/>
    </source>
</evidence>
<feature type="chain" id="PRO_5034192510" description="WSC domain-containing protein" evidence="2">
    <location>
        <begin position="21"/>
        <end position="608"/>
    </location>
</feature>
<dbReference type="Pfam" id="PF01822">
    <property type="entry name" value="WSC"/>
    <property type="match status" value="4"/>
</dbReference>
<feature type="signal peptide" evidence="2">
    <location>
        <begin position="1"/>
        <end position="20"/>
    </location>
</feature>
<dbReference type="PROSITE" id="PS51212">
    <property type="entry name" value="WSC"/>
    <property type="match status" value="4"/>
</dbReference>
<evidence type="ECO:0000256" key="1">
    <source>
        <dbReference type="ARBA" id="ARBA00022737"/>
    </source>
</evidence>
<protein>
    <recommendedName>
        <fullName evidence="3">WSC domain-containing protein</fullName>
    </recommendedName>
</protein>
<dbReference type="PANTHER" id="PTHR45964:SF5">
    <property type="entry name" value="WSCD FAMILY MEMBER CG9164"/>
    <property type="match status" value="1"/>
</dbReference>
<dbReference type="OrthoDB" id="2019572at2759"/>